<dbReference type="Proteomes" id="UP000799770">
    <property type="component" value="Unassembled WGS sequence"/>
</dbReference>
<dbReference type="SUPFAM" id="SSF81383">
    <property type="entry name" value="F-box domain"/>
    <property type="match status" value="1"/>
</dbReference>
<reference evidence="2" key="1">
    <citation type="journal article" date="2020" name="Stud. Mycol.">
        <title>101 Dothideomycetes genomes: a test case for predicting lifestyles and emergence of pathogens.</title>
        <authorList>
            <person name="Haridas S."/>
            <person name="Albert R."/>
            <person name="Binder M."/>
            <person name="Bloem J."/>
            <person name="Labutti K."/>
            <person name="Salamov A."/>
            <person name="Andreopoulos B."/>
            <person name="Baker S."/>
            <person name="Barry K."/>
            <person name="Bills G."/>
            <person name="Bluhm B."/>
            <person name="Cannon C."/>
            <person name="Castanera R."/>
            <person name="Culley D."/>
            <person name="Daum C."/>
            <person name="Ezra D."/>
            <person name="Gonzalez J."/>
            <person name="Henrissat B."/>
            <person name="Kuo A."/>
            <person name="Liang C."/>
            <person name="Lipzen A."/>
            <person name="Lutzoni F."/>
            <person name="Magnuson J."/>
            <person name="Mondo S."/>
            <person name="Nolan M."/>
            <person name="Ohm R."/>
            <person name="Pangilinan J."/>
            <person name="Park H.-J."/>
            <person name="Ramirez L."/>
            <person name="Alfaro M."/>
            <person name="Sun H."/>
            <person name="Tritt A."/>
            <person name="Yoshinaga Y."/>
            <person name="Zwiers L.-H."/>
            <person name="Turgeon B."/>
            <person name="Goodwin S."/>
            <person name="Spatafora J."/>
            <person name="Crous P."/>
            <person name="Grigoriev I."/>
        </authorList>
    </citation>
    <scope>NUCLEOTIDE SEQUENCE</scope>
    <source>
        <strain evidence="2">CBS 627.86</strain>
    </source>
</reference>
<name>A0A6A5Z229_9PLEO</name>
<dbReference type="Pfam" id="PF12937">
    <property type="entry name" value="F-box-like"/>
    <property type="match status" value="1"/>
</dbReference>
<evidence type="ECO:0000259" key="1">
    <source>
        <dbReference type="Pfam" id="PF12937"/>
    </source>
</evidence>
<sequence length="273" mass="31346">MPKRVIAPSSKTPTFSCRHGSTHLCHSSPPFFSVFNLTSRNGSSPQELYLRIFTHLSHTDRIVISQTCRVFAHLVKPLLFSSLNFDGQPQAPFYDHRTSPYLSSRSRMVQWSNLDEIVDDILTMGIAPCVKQFRFSPELYVEGFVPKYRQWLLDQLDRETTADDIADDESDGFERDEEFMYVGLRRVQERRAAQPEREGDAIDKAERIWTQKIAEQSAKEANVKSAMAKLKLEMTNLKEVEVATAFIDLTEFGFDSEEDFEWVAPLPLREAPS</sequence>
<organism evidence="2 3">
    <name type="scientific">Lophiotrema nucula</name>
    <dbReference type="NCBI Taxonomy" id="690887"/>
    <lineage>
        <taxon>Eukaryota</taxon>
        <taxon>Fungi</taxon>
        <taxon>Dikarya</taxon>
        <taxon>Ascomycota</taxon>
        <taxon>Pezizomycotina</taxon>
        <taxon>Dothideomycetes</taxon>
        <taxon>Pleosporomycetidae</taxon>
        <taxon>Pleosporales</taxon>
        <taxon>Lophiotremataceae</taxon>
        <taxon>Lophiotrema</taxon>
    </lineage>
</organism>
<dbReference type="EMBL" id="ML977329">
    <property type="protein sequence ID" value="KAF2113063.1"/>
    <property type="molecule type" value="Genomic_DNA"/>
</dbReference>
<dbReference type="InterPro" id="IPR001810">
    <property type="entry name" value="F-box_dom"/>
</dbReference>
<protein>
    <recommendedName>
        <fullName evidence="1">F-box domain-containing protein</fullName>
    </recommendedName>
</protein>
<dbReference type="InterPro" id="IPR036047">
    <property type="entry name" value="F-box-like_dom_sf"/>
</dbReference>
<evidence type="ECO:0000313" key="3">
    <source>
        <dbReference type="Proteomes" id="UP000799770"/>
    </source>
</evidence>
<evidence type="ECO:0000313" key="2">
    <source>
        <dbReference type="EMBL" id="KAF2113063.1"/>
    </source>
</evidence>
<proteinExistence type="predicted"/>
<gene>
    <name evidence="2" type="ORF">BDV96DRAFT_150620</name>
</gene>
<keyword evidence="3" id="KW-1185">Reference proteome</keyword>
<dbReference type="AlphaFoldDB" id="A0A6A5Z229"/>
<accession>A0A6A5Z229</accession>
<feature type="domain" description="F-box" evidence="1">
    <location>
        <begin position="45"/>
        <end position="84"/>
    </location>
</feature>
<dbReference type="OrthoDB" id="3792523at2759"/>